<feature type="region of interest" description="Disordered" evidence="1">
    <location>
        <begin position="1"/>
        <end position="43"/>
    </location>
</feature>
<dbReference type="Proteomes" id="UP000015503">
    <property type="component" value="Chromosome"/>
</dbReference>
<organism evidence="2 3">
    <name type="scientific">Metapseudomonas resinovorans NBRC 106553</name>
    <dbReference type="NCBI Taxonomy" id="1245471"/>
    <lineage>
        <taxon>Bacteria</taxon>
        <taxon>Pseudomonadati</taxon>
        <taxon>Pseudomonadota</taxon>
        <taxon>Gammaproteobacteria</taxon>
        <taxon>Pseudomonadales</taxon>
        <taxon>Pseudomonadaceae</taxon>
        <taxon>Metapseudomonas</taxon>
    </lineage>
</organism>
<evidence type="ECO:0000313" key="3">
    <source>
        <dbReference type="Proteomes" id="UP000015503"/>
    </source>
</evidence>
<evidence type="ECO:0000313" key="2">
    <source>
        <dbReference type="EMBL" id="BAN47650.1"/>
    </source>
</evidence>
<feature type="region of interest" description="Disordered" evidence="1">
    <location>
        <begin position="65"/>
        <end position="86"/>
    </location>
</feature>
<dbReference type="KEGG" id="pre:PCA10_19180"/>
<dbReference type="EMBL" id="AP013068">
    <property type="protein sequence ID" value="BAN47650.1"/>
    <property type="molecule type" value="Genomic_DNA"/>
</dbReference>
<dbReference type="AlphaFoldDB" id="S6AHC9"/>
<sequence>MTPPCEPTTYKNNRQALSMTSFDSPGTRPETFRLHPAPTAASVSTAQPTAISLVEVLQGLLDAAEQRNAEDSPSSSARQSCLGLTG</sequence>
<dbReference type="STRING" id="1245471.PCA10_19180"/>
<reference evidence="2 3" key="1">
    <citation type="journal article" date="2013" name="Genome Announc.">
        <title>Complete Genome Sequence of the Carbazole Degrader Pseudomonas resinovorans Strain CA10 (NBRC 106553).</title>
        <authorList>
            <person name="Shintani M."/>
            <person name="Hosoyama A."/>
            <person name="Ohji S."/>
            <person name="Tsuchikane K."/>
            <person name="Takarada H."/>
            <person name="Yamazoe A."/>
            <person name="Fujita N."/>
            <person name="Nojiri H."/>
        </authorList>
    </citation>
    <scope>NUCLEOTIDE SEQUENCE [LARGE SCALE GENOMIC DNA]</scope>
    <source>
        <strain evidence="2 3">NBRC 106553</strain>
    </source>
</reference>
<keyword evidence="3" id="KW-1185">Reference proteome</keyword>
<accession>S6AHC9</accession>
<dbReference type="HOGENOM" id="CLU_2495521_0_0_6"/>
<protein>
    <submittedName>
        <fullName evidence="2">Uncharacterized protein</fullName>
    </submittedName>
</protein>
<evidence type="ECO:0000256" key="1">
    <source>
        <dbReference type="SAM" id="MobiDB-lite"/>
    </source>
</evidence>
<feature type="compositionally biased region" description="Polar residues" evidence="1">
    <location>
        <begin position="9"/>
        <end position="24"/>
    </location>
</feature>
<name>S6AHC9_METRE</name>
<proteinExistence type="predicted"/>
<gene>
    <name evidence="2" type="ORF">PCA10_19180</name>
</gene>